<proteinExistence type="inferred from homology"/>
<dbReference type="Gene3D" id="1.10.238.10">
    <property type="entry name" value="EF-hand"/>
    <property type="match status" value="1"/>
</dbReference>
<name>A0ABR1AXD0_POLSC</name>
<gene>
    <name evidence="3" type="ORF">RUM44_003033</name>
</gene>
<feature type="compositionally biased region" description="Basic and acidic residues" evidence="2">
    <location>
        <begin position="1"/>
        <end position="15"/>
    </location>
</feature>
<dbReference type="SUPFAM" id="SSF47473">
    <property type="entry name" value="EF-hand"/>
    <property type="match status" value="1"/>
</dbReference>
<dbReference type="PANTHER" id="PTHR12932:SF9">
    <property type="entry name" value="TUBULIN POLYMERIZATION-PROMOTING PROTEIN HOMOLOG"/>
    <property type="match status" value="1"/>
</dbReference>
<dbReference type="PANTHER" id="PTHR12932">
    <property type="entry name" value="P25 ALPHA-RELATED"/>
    <property type="match status" value="1"/>
</dbReference>
<evidence type="ECO:0000256" key="2">
    <source>
        <dbReference type="SAM" id="MobiDB-lite"/>
    </source>
</evidence>
<feature type="compositionally biased region" description="Acidic residues" evidence="2">
    <location>
        <begin position="16"/>
        <end position="26"/>
    </location>
</feature>
<evidence type="ECO:0000313" key="3">
    <source>
        <dbReference type="EMBL" id="KAK6630863.1"/>
    </source>
</evidence>
<organism evidence="3 4">
    <name type="scientific">Polyplax serrata</name>
    <name type="common">Common mouse louse</name>
    <dbReference type="NCBI Taxonomy" id="468196"/>
    <lineage>
        <taxon>Eukaryota</taxon>
        <taxon>Metazoa</taxon>
        <taxon>Ecdysozoa</taxon>
        <taxon>Arthropoda</taxon>
        <taxon>Hexapoda</taxon>
        <taxon>Insecta</taxon>
        <taxon>Pterygota</taxon>
        <taxon>Neoptera</taxon>
        <taxon>Paraneoptera</taxon>
        <taxon>Psocodea</taxon>
        <taxon>Troctomorpha</taxon>
        <taxon>Phthiraptera</taxon>
        <taxon>Anoplura</taxon>
        <taxon>Polyplacidae</taxon>
        <taxon>Polyplax</taxon>
    </lineage>
</organism>
<comment type="caution">
    <text evidence="3">The sequence shown here is derived from an EMBL/GenBank/DDBJ whole genome shotgun (WGS) entry which is preliminary data.</text>
</comment>
<accession>A0ABR1AXD0</accession>
<dbReference type="InterPro" id="IPR011992">
    <property type="entry name" value="EF-hand-dom_pair"/>
</dbReference>
<evidence type="ECO:0000313" key="4">
    <source>
        <dbReference type="Proteomes" id="UP001359485"/>
    </source>
</evidence>
<keyword evidence="4" id="KW-1185">Reference proteome</keyword>
<feature type="region of interest" description="Disordered" evidence="2">
    <location>
        <begin position="1"/>
        <end position="26"/>
    </location>
</feature>
<sequence length="131" mass="14979">MTGKTKLTEVSKKVEENEEEDSDEEVETRALKKQFVLFIKAKNPDDPGTHIVLSQSDHWMKHAGVIRGRQLTTTDTGVCYFKFKKYKLTFQEFVEFLEMLAAHKNIPVSELIEKLINCGPPPQEGMTGLKH</sequence>
<dbReference type="EMBL" id="JAWJWF010000007">
    <property type="protein sequence ID" value="KAK6630863.1"/>
    <property type="molecule type" value="Genomic_DNA"/>
</dbReference>
<evidence type="ECO:0000256" key="1">
    <source>
        <dbReference type="ARBA" id="ARBA00010994"/>
    </source>
</evidence>
<dbReference type="Pfam" id="PF05517">
    <property type="entry name" value="p25-alpha"/>
    <property type="match status" value="1"/>
</dbReference>
<dbReference type="Proteomes" id="UP001359485">
    <property type="component" value="Unassembled WGS sequence"/>
</dbReference>
<dbReference type="InterPro" id="IPR008907">
    <property type="entry name" value="TPP/p25"/>
</dbReference>
<protein>
    <submittedName>
        <fullName evidence="3">Uncharacterized protein</fullName>
    </submittedName>
</protein>
<comment type="similarity">
    <text evidence="1">Belongs to the TPPP family.</text>
</comment>
<reference evidence="3 4" key="1">
    <citation type="submission" date="2023-09" db="EMBL/GenBank/DDBJ databases">
        <title>Genomes of two closely related lineages of the louse Polyplax serrata with different host specificities.</title>
        <authorList>
            <person name="Martinu J."/>
            <person name="Tarabai H."/>
            <person name="Stefka J."/>
            <person name="Hypsa V."/>
        </authorList>
    </citation>
    <scope>NUCLEOTIDE SEQUENCE [LARGE SCALE GENOMIC DNA]</scope>
    <source>
        <strain evidence="3">98ZLc_SE</strain>
    </source>
</reference>